<gene>
    <name evidence="1" type="ORF">GSLYS_00020788001</name>
</gene>
<reference evidence="1 2" key="1">
    <citation type="submission" date="2024-04" db="EMBL/GenBank/DDBJ databases">
        <authorList>
            <consortium name="Genoscope - CEA"/>
            <person name="William W."/>
        </authorList>
    </citation>
    <scope>NUCLEOTIDE SEQUENCE [LARGE SCALE GENOMIC DNA]</scope>
</reference>
<sequence length="211" mass="23371">MACTFHKVCVPNSSTGGVLKRYVSTLISTKWTEYPRGNKIQFQVIFHPESRPLGTLAYNAITVRGKLNPACGENVLASMMDINMNFSRNIFTSSFRMWPAVASHSNSFSKKKSVSDLLPGRLTSFSAGQNAMLTPVTSHLIAHPARSIRMKHTKPKVPPSRMNNVYDIEGAITDEEAAKQFVYALNTNERKHLYAELARFHGAPDPSVAGE</sequence>
<proteinExistence type="predicted"/>
<dbReference type="AlphaFoldDB" id="A0AAV2IK41"/>
<name>A0AAV2IK41_LYMST</name>
<keyword evidence="2" id="KW-1185">Reference proteome</keyword>
<dbReference type="Proteomes" id="UP001497497">
    <property type="component" value="Unassembled WGS sequence"/>
</dbReference>
<protein>
    <submittedName>
        <fullName evidence="1">Uncharacterized protein</fullName>
    </submittedName>
</protein>
<comment type="caution">
    <text evidence="1">The sequence shown here is derived from an EMBL/GenBank/DDBJ whole genome shotgun (WGS) entry which is preliminary data.</text>
</comment>
<evidence type="ECO:0000313" key="1">
    <source>
        <dbReference type="EMBL" id="CAL1547471.1"/>
    </source>
</evidence>
<organism evidence="1 2">
    <name type="scientific">Lymnaea stagnalis</name>
    <name type="common">Great pond snail</name>
    <name type="synonym">Helix stagnalis</name>
    <dbReference type="NCBI Taxonomy" id="6523"/>
    <lineage>
        <taxon>Eukaryota</taxon>
        <taxon>Metazoa</taxon>
        <taxon>Spiralia</taxon>
        <taxon>Lophotrochozoa</taxon>
        <taxon>Mollusca</taxon>
        <taxon>Gastropoda</taxon>
        <taxon>Heterobranchia</taxon>
        <taxon>Euthyneura</taxon>
        <taxon>Panpulmonata</taxon>
        <taxon>Hygrophila</taxon>
        <taxon>Lymnaeoidea</taxon>
        <taxon>Lymnaeidae</taxon>
        <taxon>Lymnaea</taxon>
    </lineage>
</organism>
<dbReference type="EMBL" id="CAXITT010000988">
    <property type="protein sequence ID" value="CAL1547471.1"/>
    <property type="molecule type" value="Genomic_DNA"/>
</dbReference>
<evidence type="ECO:0000313" key="2">
    <source>
        <dbReference type="Proteomes" id="UP001497497"/>
    </source>
</evidence>
<accession>A0AAV2IK41</accession>